<organism evidence="2 3">
    <name type="scientific">Candidatus Moanibacter tarae</name>
    <dbReference type="NCBI Taxonomy" id="2200854"/>
    <lineage>
        <taxon>Bacteria</taxon>
        <taxon>Pseudomonadati</taxon>
        <taxon>Verrucomicrobiota</taxon>
        <taxon>Opitutia</taxon>
        <taxon>Puniceicoccales</taxon>
        <taxon>Puniceicoccales incertae sedis</taxon>
        <taxon>Candidatus Moanibacter</taxon>
    </lineage>
</organism>
<protein>
    <recommendedName>
        <fullName evidence="1">Xylose isomerase-like TIM barrel domain-containing protein</fullName>
    </recommendedName>
</protein>
<dbReference type="AlphaFoldDB" id="A0A2Z4ACV7"/>
<dbReference type="Gene3D" id="3.20.20.150">
    <property type="entry name" value="Divalent-metal-dependent TIM barrel enzymes"/>
    <property type="match status" value="1"/>
</dbReference>
<dbReference type="Pfam" id="PF01261">
    <property type="entry name" value="AP_endonuc_2"/>
    <property type="match status" value="1"/>
</dbReference>
<accession>A0A2Z4ACV7</accession>
<feature type="domain" description="Xylose isomerase-like TIM barrel" evidence="1">
    <location>
        <begin position="25"/>
        <end position="273"/>
    </location>
</feature>
<proteinExistence type="predicted"/>
<evidence type="ECO:0000313" key="2">
    <source>
        <dbReference type="EMBL" id="AWT60003.1"/>
    </source>
</evidence>
<dbReference type="PANTHER" id="PTHR12110:SF41">
    <property type="entry name" value="INOSOSE DEHYDRATASE"/>
    <property type="match status" value="1"/>
</dbReference>
<dbReference type="PANTHER" id="PTHR12110">
    <property type="entry name" value="HYDROXYPYRUVATE ISOMERASE"/>
    <property type="match status" value="1"/>
</dbReference>
<dbReference type="SUPFAM" id="SSF51658">
    <property type="entry name" value="Xylose isomerase-like"/>
    <property type="match status" value="1"/>
</dbReference>
<dbReference type="Proteomes" id="UP000247465">
    <property type="component" value="Chromosome"/>
</dbReference>
<gene>
    <name evidence="2" type="ORF">DF168_01202</name>
</gene>
<dbReference type="KEGG" id="mtar:DF168_01202"/>
<dbReference type="InterPro" id="IPR036237">
    <property type="entry name" value="Xyl_isomerase-like_sf"/>
</dbReference>
<reference evidence="2 3" key="1">
    <citation type="submission" date="2018-06" db="EMBL/GenBank/DDBJ databases">
        <title>Draft Genome Sequence of a Novel Marine Bacterium Related to the Verrucomicrobia.</title>
        <authorList>
            <person name="Vosseberg J."/>
            <person name="Martijn J."/>
            <person name="Ettema T.J.G."/>
        </authorList>
    </citation>
    <scope>NUCLEOTIDE SEQUENCE [LARGE SCALE GENOMIC DNA]</scope>
    <source>
        <strain evidence="2">TARA_B100001123</strain>
    </source>
</reference>
<dbReference type="InterPro" id="IPR013022">
    <property type="entry name" value="Xyl_isomerase-like_TIM-brl"/>
</dbReference>
<evidence type="ECO:0000259" key="1">
    <source>
        <dbReference type="Pfam" id="PF01261"/>
    </source>
</evidence>
<dbReference type="InterPro" id="IPR050312">
    <property type="entry name" value="IolE/XylAMocC-like"/>
</dbReference>
<evidence type="ECO:0000313" key="3">
    <source>
        <dbReference type="Proteomes" id="UP000247465"/>
    </source>
</evidence>
<name>A0A2Z4ACV7_9BACT</name>
<dbReference type="EMBL" id="CP029803">
    <property type="protein sequence ID" value="AWT60003.1"/>
    <property type="molecule type" value="Genomic_DNA"/>
</dbReference>
<sequence>MKKDHLKLAVWLDELVMSFDEGLSVVKELGVDYVWFAELKEETPIGSMSDAEVDKMASRIDHHGLKLYQICANHPLHDIELIDLTRGKAFEHPQLLHDFEVLVRSMKIAARIGVEAVLAYGLSWPGEWRQQWSKSPTWPMRWATQGGIISDSDLDSLVEVFQPIIEQAEKYEVDLVLGMRPFHFLNTSEHFCELAQRLDSRRLRAMWAPADCFLSGEKDIHGAGFERMSTFLHGLHLKDVVVSNGPQCKYEWKPLGEGQVDYPSIIHRLCKHDTTLYLGIATHFHLPGVSRVEAMRSNITKTRCMIEQSTLGTDL</sequence>